<feature type="compositionally biased region" description="Polar residues" evidence="2">
    <location>
        <begin position="478"/>
        <end position="494"/>
    </location>
</feature>
<feature type="region of interest" description="Disordered" evidence="2">
    <location>
        <begin position="557"/>
        <end position="603"/>
    </location>
</feature>
<sequence length="603" mass="66293">MAPANAQEVEAYTAEIAVLRRQVAEMQEMLITNESRRRDEMKLREEETAERIRSAEAAAEQRAIDAHEQSAKHAQETLVLRRELEESQGRYQTLMNRFRQQEGMLEELRRRLDDADGLSVKLRDTVAALEAAKSNGVLANQESVRAEEERVAAIKSAEARVRQVEEHNAKELATVQHQATLGAESAVQAREQAAELGQKLAQAEARRLAAEDARAAAEELQKASEAKVSRLEDDVLALREALTERDRAADAVANKLRVVFEASERQAEALEMRTHEVASARSEARHMEMSVRKLKDAIAAAAVERQNFMAASSTMSTRTDDIELEALQQLDQLRNEPPPLSPAAPTPMSTPSAMQLPSTLPPPPPLQSVLRSSEPPASQSVPRPESMRRNRTRSVVTAETESELMRLQYDTFVDHMEGAQRAFEESGSYYSKPSYLPPPQTEARLPATGISEDALQAQVAQFAEGLASLKGEIASLIGSQDDSSAPPTPASTQKAMLAHVPPPPPPPLSPPTGSAWRSKLVPRESEEYRPMIDSNGAPDRKLRSARDFLERAGRVDRSISIHMKTPPDVRPPTSSPYAYHPPPSIPTYMNTSPSTMASPMGGA</sequence>
<evidence type="ECO:0000313" key="4">
    <source>
        <dbReference type="Proteomes" id="UP000660262"/>
    </source>
</evidence>
<dbReference type="Proteomes" id="UP000660262">
    <property type="component" value="Unassembled WGS sequence"/>
</dbReference>
<name>A0A830HA69_9CHLO</name>
<organism evidence="3 4">
    <name type="scientific">Pycnococcus provasolii</name>
    <dbReference type="NCBI Taxonomy" id="41880"/>
    <lineage>
        <taxon>Eukaryota</taxon>
        <taxon>Viridiplantae</taxon>
        <taxon>Chlorophyta</taxon>
        <taxon>Pseudoscourfieldiophyceae</taxon>
        <taxon>Pseudoscourfieldiales</taxon>
        <taxon>Pycnococcaceae</taxon>
        <taxon>Pycnococcus</taxon>
    </lineage>
</organism>
<feature type="coiled-coil region" evidence="1">
    <location>
        <begin position="9"/>
        <end position="125"/>
    </location>
</feature>
<keyword evidence="1" id="KW-0175">Coiled coil</keyword>
<feature type="region of interest" description="Disordered" evidence="2">
    <location>
        <begin position="424"/>
        <end position="443"/>
    </location>
</feature>
<evidence type="ECO:0000256" key="1">
    <source>
        <dbReference type="SAM" id="Coils"/>
    </source>
</evidence>
<gene>
    <name evidence="3" type="ORF">PPROV_000263900</name>
</gene>
<feature type="region of interest" description="Disordered" evidence="2">
    <location>
        <begin position="478"/>
        <end position="516"/>
    </location>
</feature>
<dbReference type="AlphaFoldDB" id="A0A830HA69"/>
<evidence type="ECO:0000256" key="2">
    <source>
        <dbReference type="SAM" id="MobiDB-lite"/>
    </source>
</evidence>
<reference evidence="3" key="1">
    <citation type="submission" date="2020-10" db="EMBL/GenBank/DDBJ databases">
        <title>Unveiling of a novel bifunctional photoreceptor, Dualchrome1, isolated from a cosmopolitan green alga.</title>
        <authorList>
            <person name="Suzuki S."/>
            <person name="Kawachi M."/>
        </authorList>
    </citation>
    <scope>NUCLEOTIDE SEQUENCE</scope>
    <source>
        <strain evidence="3">NIES 2893</strain>
    </source>
</reference>
<proteinExistence type="predicted"/>
<accession>A0A830HA69</accession>
<feature type="compositionally biased region" description="Pro residues" evidence="2">
    <location>
        <begin position="568"/>
        <end position="585"/>
    </location>
</feature>
<dbReference type="EMBL" id="BNJQ01000006">
    <property type="protein sequence ID" value="GHP03885.1"/>
    <property type="molecule type" value="Genomic_DNA"/>
</dbReference>
<feature type="coiled-coil region" evidence="1">
    <location>
        <begin position="154"/>
        <end position="273"/>
    </location>
</feature>
<feature type="compositionally biased region" description="Low complexity" evidence="2">
    <location>
        <begin position="346"/>
        <end position="358"/>
    </location>
</feature>
<protein>
    <submittedName>
        <fullName evidence="3">Uncharacterized protein</fullName>
    </submittedName>
</protein>
<keyword evidence="4" id="KW-1185">Reference proteome</keyword>
<evidence type="ECO:0000313" key="3">
    <source>
        <dbReference type="EMBL" id="GHP03885.1"/>
    </source>
</evidence>
<feature type="region of interest" description="Disordered" evidence="2">
    <location>
        <begin position="334"/>
        <end position="400"/>
    </location>
</feature>
<feature type="compositionally biased region" description="Pro residues" evidence="2">
    <location>
        <begin position="336"/>
        <end position="345"/>
    </location>
</feature>
<feature type="compositionally biased region" description="Pro residues" evidence="2">
    <location>
        <begin position="500"/>
        <end position="510"/>
    </location>
</feature>
<comment type="caution">
    <text evidence="3">The sequence shown here is derived from an EMBL/GenBank/DDBJ whole genome shotgun (WGS) entry which is preliminary data.</text>
</comment>
<feature type="compositionally biased region" description="Polar residues" evidence="2">
    <location>
        <begin position="587"/>
        <end position="597"/>
    </location>
</feature>